<name>A0A1X7U5U1_AMPQE</name>
<evidence type="ECO:0008006" key="2">
    <source>
        <dbReference type="Google" id="ProtNLM"/>
    </source>
</evidence>
<dbReference type="InParanoid" id="A0A1X7U5U1"/>
<accession>A0A1X7U5U1</accession>
<dbReference type="EnsemblMetazoa" id="Aqu2.1.23115_001">
    <property type="protein sequence ID" value="Aqu2.1.23115_001"/>
    <property type="gene ID" value="Aqu2.1.23115"/>
</dbReference>
<proteinExistence type="predicted"/>
<evidence type="ECO:0000313" key="1">
    <source>
        <dbReference type="EnsemblMetazoa" id="Aqu2.1.23115_001"/>
    </source>
</evidence>
<dbReference type="OrthoDB" id="8038274at2759"/>
<dbReference type="AlphaFoldDB" id="A0A1X7U5U1"/>
<dbReference type="PANTHER" id="PTHR22955">
    <property type="entry name" value="RETROTRANSPOSON"/>
    <property type="match status" value="1"/>
</dbReference>
<dbReference type="PANTHER" id="PTHR22955:SF77">
    <property type="entry name" value="ASPARTIC PUTATIVE DOMAIN-CONTAINING PROTEIN-RELATED"/>
    <property type="match status" value="1"/>
</dbReference>
<protein>
    <recommendedName>
        <fullName evidence="2">RNase H type-1 domain-containing protein</fullName>
    </recommendedName>
</protein>
<organism evidence="1">
    <name type="scientific">Amphimedon queenslandica</name>
    <name type="common">Sponge</name>
    <dbReference type="NCBI Taxonomy" id="400682"/>
    <lineage>
        <taxon>Eukaryota</taxon>
        <taxon>Metazoa</taxon>
        <taxon>Porifera</taxon>
        <taxon>Demospongiae</taxon>
        <taxon>Heteroscleromorpha</taxon>
        <taxon>Haplosclerida</taxon>
        <taxon>Niphatidae</taxon>
        <taxon>Amphimedon</taxon>
    </lineage>
</organism>
<dbReference type="InterPro" id="IPR008042">
    <property type="entry name" value="Retrotrans_Pao"/>
</dbReference>
<dbReference type="OMA" id="NTAMITQ"/>
<sequence length="188" mass="21089">MVSVVSRIFDFIGIASPVTIQAKLCGFSDTSSKTYAAVIYLQQAYNGKKRAILIASTSQIVPMNRLSIVCLEFLGALLSSMLIHSVEKALKTDINLLSTICYSDSEVMLNWVRGENRDGKPFAQNRVREIRSLLPAARWRHCPGQKNPVDFPTRSVSVKELKKTWWFRGPPWIGKDLIEDPSGEMPSE</sequence>
<reference evidence="1" key="1">
    <citation type="submission" date="2017-05" db="UniProtKB">
        <authorList>
            <consortium name="EnsemblMetazoa"/>
        </authorList>
    </citation>
    <scope>IDENTIFICATION</scope>
</reference>
<dbReference type="Pfam" id="PF05380">
    <property type="entry name" value="Peptidase_A17"/>
    <property type="match status" value="1"/>
</dbReference>